<protein>
    <recommendedName>
        <fullName evidence="13">Ig-like domain-containing protein</fullName>
    </recommendedName>
</protein>
<dbReference type="SUPFAM" id="SSF48726">
    <property type="entry name" value="Immunoglobulin"/>
    <property type="match status" value="1"/>
</dbReference>
<dbReference type="SMART" id="SM00409">
    <property type="entry name" value="IG"/>
    <property type="match status" value="1"/>
</dbReference>
<sequence length="262" mass="28715">MSSRFSLNWILLIVFTGPTVSGSILKGVVGQDITVPCSYSVKRRNDITTMCWGRGACPASKCFQPIIWTDGWKVTVQSSKRYQLKGDLSKGDVSLTIVNAEEADSGTYCCRIEIPGLFNDQTSNHRVVIEKAPGTASDSSPTVTTTWPSVSGSEAPQTAYDPSSSTSFISDCSDITTDLQNVSVSAHSAQYSENGIYIGIGMCVVLLVILILALFLSRHYLHNMKKLNNFPSSVIFWRSERAGNQNALEVEMHAEENIYTIH</sequence>
<organism evidence="14 15">
    <name type="scientific">Apteryx owenii</name>
    <name type="common">Little spotted kiwi</name>
    <dbReference type="NCBI Taxonomy" id="8824"/>
    <lineage>
        <taxon>Eukaryota</taxon>
        <taxon>Metazoa</taxon>
        <taxon>Chordata</taxon>
        <taxon>Craniata</taxon>
        <taxon>Vertebrata</taxon>
        <taxon>Euteleostomi</taxon>
        <taxon>Archelosauria</taxon>
        <taxon>Archosauria</taxon>
        <taxon>Dinosauria</taxon>
        <taxon>Saurischia</taxon>
        <taxon>Theropoda</taxon>
        <taxon>Coelurosauria</taxon>
        <taxon>Aves</taxon>
        <taxon>Palaeognathae</taxon>
        <taxon>Apterygiformes</taxon>
        <taxon>Apterygidae</taxon>
        <taxon>Apteryx</taxon>
    </lineage>
</organism>
<comment type="subcellular location">
    <subcellularLocation>
        <location evidence="1">Membrane</location>
        <topology evidence="1">Single-pass type I membrane protein</topology>
    </subcellularLocation>
</comment>
<evidence type="ECO:0000313" key="14">
    <source>
        <dbReference type="Ensembl" id="ENSAOWP00000014844.1"/>
    </source>
</evidence>
<evidence type="ECO:0000256" key="1">
    <source>
        <dbReference type="ARBA" id="ARBA00004479"/>
    </source>
</evidence>
<keyword evidence="2 11" id="KW-0812">Transmembrane</keyword>
<feature type="chain" id="PRO_5034188677" description="Ig-like domain-containing protein" evidence="12">
    <location>
        <begin position="22"/>
        <end position="262"/>
    </location>
</feature>
<keyword evidence="5 11" id="KW-0472">Membrane</keyword>
<evidence type="ECO:0000256" key="9">
    <source>
        <dbReference type="ARBA" id="ARBA00038203"/>
    </source>
</evidence>
<evidence type="ECO:0000256" key="11">
    <source>
        <dbReference type="SAM" id="Phobius"/>
    </source>
</evidence>
<feature type="region of interest" description="Disordered" evidence="10">
    <location>
        <begin position="133"/>
        <end position="163"/>
    </location>
</feature>
<dbReference type="Gene3D" id="2.60.40.10">
    <property type="entry name" value="Immunoglobulins"/>
    <property type="match status" value="1"/>
</dbReference>
<dbReference type="Proteomes" id="UP000694424">
    <property type="component" value="Unplaced"/>
</dbReference>
<feature type="transmembrane region" description="Helical" evidence="11">
    <location>
        <begin position="195"/>
        <end position="216"/>
    </location>
</feature>
<dbReference type="FunFam" id="2.60.40.10:FF:000774">
    <property type="entry name" value="Hepatitis A virus cellular receptor 1"/>
    <property type="match status" value="1"/>
</dbReference>
<dbReference type="GO" id="GO:0016020">
    <property type="term" value="C:membrane"/>
    <property type="evidence" value="ECO:0007669"/>
    <property type="project" value="UniProtKB-SubCell"/>
</dbReference>
<dbReference type="InterPro" id="IPR003599">
    <property type="entry name" value="Ig_sub"/>
</dbReference>
<dbReference type="GO" id="GO:0060097">
    <property type="term" value="P:cytoskeletal rearrangement involved in phagocytosis, engulfment"/>
    <property type="evidence" value="ECO:0007669"/>
    <property type="project" value="TreeGrafter"/>
</dbReference>
<keyword evidence="4 11" id="KW-1133">Transmembrane helix</keyword>
<feature type="signal peptide" evidence="12">
    <location>
        <begin position="1"/>
        <end position="21"/>
    </location>
</feature>
<keyword evidence="7" id="KW-0325">Glycoprotein</keyword>
<keyword evidence="6" id="KW-1015">Disulfide bond</keyword>
<reference evidence="14" key="2">
    <citation type="submission" date="2025-09" db="UniProtKB">
        <authorList>
            <consortium name="Ensembl"/>
        </authorList>
    </citation>
    <scope>IDENTIFICATION</scope>
</reference>
<comment type="similarity">
    <text evidence="9">Belongs to the immunoglobulin superfamily. TIM family.</text>
</comment>
<evidence type="ECO:0000256" key="4">
    <source>
        <dbReference type="ARBA" id="ARBA00022989"/>
    </source>
</evidence>
<keyword evidence="3 12" id="KW-0732">Signal</keyword>
<name>A0A8B9PSN0_APTOW</name>
<dbReference type="PANTHER" id="PTHR46608">
    <property type="entry name" value="T-CELL IMMUNOGLOBULIN AND MUCIN DOMAIN-CONTAINING PROTEIN 4"/>
    <property type="match status" value="1"/>
</dbReference>
<dbReference type="PANTHER" id="PTHR46608:SF3">
    <property type="entry name" value="T-CELL IMMUNOGLOBULIN AND MUCIN DOMAIN-CONTAINING PROTEIN 4"/>
    <property type="match status" value="1"/>
</dbReference>
<keyword evidence="8" id="KW-0393">Immunoglobulin domain</keyword>
<evidence type="ECO:0000256" key="6">
    <source>
        <dbReference type="ARBA" id="ARBA00023157"/>
    </source>
</evidence>
<evidence type="ECO:0000256" key="12">
    <source>
        <dbReference type="SAM" id="SignalP"/>
    </source>
</evidence>
<dbReference type="InterPro" id="IPR036179">
    <property type="entry name" value="Ig-like_dom_sf"/>
</dbReference>
<dbReference type="Ensembl" id="ENSAOWT00000016839.1">
    <property type="protein sequence ID" value="ENSAOWP00000014844.1"/>
    <property type="gene ID" value="ENSAOWG00000010134.1"/>
</dbReference>
<keyword evidence="15" id="KW-1185">Reference proteome</keyword>
<dbReference type="PROSITE" id="PS50835">
    <property type="entry name" value="IG_LIKE"/>
    <property type="match status" value="1"/>
</dbReference>
<dbReference type="InterPro" id="IPR007110">
    <property type="entry name" value="Ig-like_dom"/>
</dbReference>
<evidence type="ECO:0000256" key="2">
    <source>
        <dbReference type="ARBA" id="ARBA00022692"/>
    </source>
</evidence>
<reference evidence="14" key="1">
    <citation type="submission" date="2025-08" db="UniProtKB">
        <authorList>
            <consortium name="Ensembl"/>
        </authorList>
    </citation>
    <scope>IDENTIFICATION</scope>
</reference>
<dbReference type="InterPro" id="IPR013106">
    <property type="entry name" value="Ig_V-set"/>
</dbReference>
<evidence type="ECO:0000256" key="3">
    <source>
        <dbReference type="ARBA" id="ARBA00022729"/>
    </source>
</evidence>
<dbReference type="InterPro" id="IPR013783">
    <property type="entry name" value="Ig-like_fold"/>
</dbReference>
<evidence type="ECO:0000256" key="8">
    <source>
        <dbReference type="ARBA" id="ARBA00023319"/>
    </source>
</evidence>
<dbReference type="GO" id="GO:0043277">
    <property type="term" value="P:apoptotic cell clearance"/>
    <property type="evidence" value="ECO:0007669"/>
    <property type="project" value="TreeGrafter"/>
</dbReference>
<feature type="compositionally biased region" description="Low complexity" evidence="10">
    <location>
        <begin position="137"/>
        <end position="153"/>
    </location>
</feature>
<evidence type="ECO:0000259" key="13">
    <source>
        <dbReference type="PROSITE" id="PS50835"/>
    </source>
</evidence>
<proteinExistence type="inferred from homology"/>
<dbReference type="Pfam" id="PF07686">
    <property type="entry name" value="V-set"/>
    <property type="match status" value="1"/>
</dbReference>
<evidence type="ECO:0000256" key="5">
    <source>
        <dbReference type="ARBA" id="ARBA00023136"/>
    </source>
</evidence>
<evidence type="ECO:0000256" key="7">
    <source>
        <dbReference type="ARBA" id="ARBA00023180"/>
    </source>
</evidence>
<dbReference type="GO" id="GO:0001786">
    <property type="term" value="F:phosphatidylserine binding"/>
    <property type="evidence" value="ECO:0007669"/>
    <property type="project" value="TreeGrafter"/>
</dbReference>
<dbReference type="AlphaFoldDB" id="A0A8B9PSN0"/>
<accession>A0A8B9PSN0</accession>
<evidence type="ECO:0000313" key="15">
    <source>
        <dbReference type="Proteomes" id="UP000694424"/>
    </source>
</evidence>
<feature type="domain" description="Ig-like" evidence="13">
    <location>
        <begin position="18"/>
        <end position="130"/>
    </location>
</feature>
<evidence type="ECO:0000256" key="10">
    <source>
        <dbReference type="SAM" id="MobiDB-lite"/>
    </source>
</evidence>